<sequence>MRYYIADLHFFHENLNTKMDKRGFANVNAMNDYMLKQWNSKVRNRDEVVILGDLSWGKSEETNQLLQKLNGRLYLIQGNHDHYVKDPNFDSSRFEWIKMYEELSDNKRKVILCHYPIMCYNGQYKLNAEGNPKTYMLYGHVHDTQDQRLLERFQGITSETTFLNTQGETQHIPCNMINCFCMYSNYQPLTLDEWIACDKNRKQKSCQNVKRYEKEPSKTGRLKVFIVVYDFLGMSTVPSVSIKDRIASEFC</sequence>
<name>A0ABW9X612_9FIRM</name>
<dbReference type="EMBL" id="WWVW01000026">
    <property type="protein sequence ID" value="MZL78312.1"/>
    <property type="molecule type" value="Genomic_DNA"/>
</dbReference>
<dbReference type="Pfam" id="PF00149">
    <property type="entry name" value="Metallophos"/>
    <property type="match status" value="1"/>
</dbReference>
<protein>
    <submittedName>
        <fullName evidence="2">Phosphoesterase</fullName>
    </submittedName>
</protein>
<evidence type="ECO:0000313" key="2">
    <source>
        <dbReference type="EMBL" id="MZL78312.1"/>
    </source>
</evidence>
<comment type="caution">
    <text evidence="2">The sequence shown here is derived from an EMBL/GenBank/DDBJ whole genome shotgun (WGS) entry which is preliminary data.</text>
</comment>
<dbReference type="RefSeq" id="WP_117942297.1">
    <property type="nucleotide sequence ID" value="NZ_WWVV01000025.1"/>
</dbReference>
<feature type="domain" description="Calcineurin-like phosphoesterase" evidence="1">
    <location>
        <begin position="5"/>
        <end position="153"/>
    </location>
</feature>
<dbReference type="InterPro" id="IPR004843">
    <property type="entry name" value="Calcineurin-like_PHP"/>
</dbReference>
<dbReference type="Proteomes" id="UP000452293">
    <property type="component" value="Unassembled WGS sequence"/>
</dbReference>
<evidence type="ECO:0000313" key="3">
    <source>
        <dbReference type="Proteomes" id="UP000452293"/>
    </source>
</evidence>
<accession>A0ABW9X612</accession>
<proteinExistence type="predicted"/>
<organism evidence="2 3">
    <name type="scientific">Blautia massiliensis</name>
    <name type="common">ex Durand et al. 2017</name>
    <dbReference type="NCBI Taxonomy" id="1737424"/>
    <lineage>
        <taxon>Bacteria</taxon>
        <taxon>Bacillati</taxon>
        <taxon>Bacillota</taxon>
        <taxon>Clostridia</taxon>
        <taxon>Lachnospirales</taxon>
        <taxon>Lachnospiraceae</taxon>
        <taxon>Blautia</taxon>
    </lineage>
</organism>
<gene>
    <name evidence="2" type="ORF">GT718_13295</name>
</gene>
<keyword evidence="3" id="KW-1185">Reference proteome</keyword>
<dbReference type="Gene3D" id="3.60.21.10">
    <property type="match status" value="1"/>
</dbReference>
<dbReference type="InterPro" id="IPR029052">
    <property type="entry name" value="Metallo-depent_PP-like"/>
</dbReference>
<evidence type="ECO:0000259" key="1">
    <source>
        <dbReference type="Pfam" id="PF00149"/>
    </source>
</evidence>
<dbReference type="SUPFAM" id="SSF56300">
    <property type="entry name" value="Metallo-dependent phosphatases"/>
    <property type="match status" value="1"/>
</dbReference>
<reference evidence="2 3" key="1">
    <citation type="journal article" date="2019" name="Nat. Med.">
        <title>A library of human gut bacterial isolates paired with longitudinal multiomics data enables mechanistic microbiome research.</title>
        <authorList>
            <person name="Poyet M."/>
            <person name="Groussin M."/>
            <person name="Gibbons S.M."/>
            <person name="Avila-Pacheco J."/>
            <person name="Jiang X."/>
            <person name="Kearney S.M."/>
            <person name="Perrotta A.R."/>
            <person name="Berdy B."/>
            <person name="Zhao S."/>
            <person name="Lieberman T.D."/>
            <person name="Swanson P.K."/>
            <person name="Smith M."/>
            <person name="Roesemann S."/>
            <person name="Alexander J.E."/>
            <person name="Rich S.A."/>
            <person name="Livny J."/>
            <person name="Vlamakis H."/>
            <person name="Clish C."/>
            <person name="Bullock K."/>
            <person name="Deik A."/>
            <person name="Scott J."/>
            <person name="Pierce K.A."/>
            <person name="Xavier R.J."/>
            <person name="Alm E.J."/>
        </authorList>
    </citation>
    <scope>NUCLEOTIDE SEQUENCE [LARGE SCALE GENOMIC DNA]</scope>
    <source>
        <strain evidence="2 3">BIOML-A1</strain>
    </source>
</reference>